<dbReference type="EMBL" id="GL379840">
    <property type="protein sequence ID" value="EGT53277.1"/>
    <property type="molecule type" value="Genomic_DNA"/>
</dbReference>
<dbReference type="AlphaFoldDB" id="G0N5E2"/>
<dbReference type="eggNOG" id="ENOG502TKB2">
    <property type="taxonomic scope" value="Eukaryota"/>
</dbReference>
<gene>
    <name evidence="1" type="ORF">CAEBREN_25133</name>
</gene>
<dbReference type="Proteomes" id="UP000008068">
    <property type="component" value="Unassembled WGS sequence"/>
</dbReference>
<proteinExistence type="predicted"/>
<evidence type="ECO:0000313" key="1">
    <source>
        <dbReference type="EMBL" id="EGT53277.1"/>
    </source>
</evidence>
<dbReference type="InParanoid" id="G0N5E2"/>
<dbReference type="HOGENOM" id="CLU_2560331_0_0_1"/>
<keyword evidence="2" id="KW-1185">Reference proteome</keyword>
<evidence type="ECO:0000313" key="2">
    <source>
        <dbReference type="Proteomes" id="UP000008068"/>
    </source>
</evidence>
<protein>
    <submittedName>
        <fullName evidence="1">Uncharacterized protein</fullName>
    </submittedName>
</protein>
<reference evidence="2" key="1">
    <citation type="submission" date="2011-07" db="EMBL/GenBank/DDBJ databases">
        <authorList>
            <consortium name="Caenorhabditis brenneri Sequencing and Analysis Consortium"/>
            <person name="Wilson R.K."/>
        </authorList>
    </citation>
    <scope>NUCLEOTIDE SEQUENCE [LARGE SCALE GENOMIC DNA]</scope>
    <source>
        <strain evidence="2">PB2801</strain>
    </source>
</reference>
<sequence length="82" mass="9582">MAEHVPLEDITNCPIHNIDEDNNVFSTTTTRPSRTEHRLRMLAKKFESLIKTQLMFLLSLNLIAWNHKMKCTIGVFENIKLE</sequence>
<accession>G0N5E2</accession>
<dbReference type="STRING" id="135651.G0N5E2"/>
<name>G0N5E2_CAEBE</name>
<organism evidence="2">
    <name type="scientific">Caenorhabditis brenneri</name>
    <name type="common">Nematode worm</name>
    <dbReference type="NCBI Taxonomy" id="135651"/>
    <lineage>
        <taxon>Eukaryota</taxon>
        <taxon>Metazoa</taxon>
        <taxon>Ecdysozoa</taxon>
        <taxon>Nematoda</taxon>
        <taxon>Chromadorea</taxon>
        <taxon>Rhabditida</taxon>
        <taxon>Rhabditina</taxon>
        <taxon>Rhabditomorpha</taxon>
        <taxon>Rhabditoidea</taxon>
        <taxon>Rhabditidae</taxon>
        <taxon>Peloderinae</taxon>
        <taxon>Caenorhabditis</taxon>
    </lineage>
</organism>